<dbReference type="AlphaFoldDB" id="A0A166IXH5"/>
<evidence type="ECO:0000313" key="2">
    <source>
        <dbReference type="Proteomes" id="UP000076532"/>
    </source>
</evidence>
<keyword evidence="2" id="KW-1185">Reference proteome</keyword>
<accession>A0A166IXH5</accession>
<name>A0A166IXH5_9AGAM</name>
<organism evidence="1 2">
    <name type="scientific">Athelia psychrophila</name>
    <dbReference type="NCBI Taxonomy" id="1759441"/>
    <lineage>
        <taxon>Eukaryota</taxon>
        <taxon>Fungi</taxon>
        <taxon>Dikarya</taxon>
        <taxon>Basidiomycota</taxon>
        <taxon>Agaricomycotina</taxon>
        <taxon>Agaricomycetes</taxon>
        <taxon>Agaricomycetidae</taxon>
        <taxon>Atheliales</taxon>
        <taxon>Atheliaceae</taxon>
        <taxon>Athelia</taxon>
    </lineage>
</organism>
<reference evidence="1 2" key="1">
    <citation type="journal article" date="2016" name="Mol. Biol. Evol.">
        <title>Comparative Genomics of Early-Diverging Mushroom-Forming Fungi Provides Insights into the Origins of Lignocellulose Decay Capabilities.</title>
        <authorList>
            <person name="Nagy L.G."/>
            <person name="Riley R."/>
            <person name="Tritt A."/>
            <person name="Adam C."/>
            <person name="Daum C."/>
            <person name="Floudas D."/>
            <person name="Sun H."/>
            <person name="Yadav J.S."/>
            <person name="Pangilinan J."/>
            <person name="Larsson K.H."/>
            <person name="Matsuura K."/>
            <person name="Barry K."/>
            <person name="Labutti K."/>
            <person name="Kuo R."/>
            <person name="Ohm R.A."/>
            <person name="Bhattacharya S.S."/>
            <person name="Shirouzu T."/>
            <person name="Yoshinaga Y."/>
            <person name="Martin F.M."/>
            <person name="Grigoriev I.V."/>
            <person name="Hibbett D.S."/>
        </authorList>
    </citation>
    <scope>NUCLEOTIDE SEQUENCE [LARGE SCALE GENOMIC DNA]</scope>
    <source>
        <strain evidence="1 2">CBS 109695</strain>
    </source>
</reference>
<proteinExistence type="predicted"/>
<sequence length="692" mass="76031">MTSQCMSKQTILSFDHKNKETLKHEPALSCKNKETLKHEPALPKNFKQSTLLLAKTPDLPSLILALLVSAPVTPDLPALTLALAVPAPVIPNHVFGIPGPSNSMSPLNRVARNLVEARFLVAARKANERIDETALDTVLDALTQARFDMTMPAQSATRAHMVQLRHPCLGDQDPCIYLTLLECDQPTRKHLDVITELLDSKWTQKWTKICPILSTLGAVGYSGYTARGTAHRDRERAIEKTFLAALLGTMKQATVNFKCTSFPVVAIENLGVLTRAQAEFFCHHLFGVQYQCNTNVNTDIRTTAVPEDMLDISLLVADSRAQRSENNECRTFVKAKHLMQETIPPPTILGLEQLIGQGANCLLSLGRNAQREASKVLLNLAKDPNEKASVKAIINLGAGEWQWLNLGGRMFFFVWTYHLGLGRWSGSERLEYLVNLLAVISLAAVSIASGILDEGNQPQAAEDALSTLKKRAVIASAEGKDFWARIQGEATERGMDKSTVAVELGIGWKGLWGCIQAEVDERQVDRMQVVGEHGIGWKGLWVDIQKEATAKGVDKRVVVKARGIGGYAQVEKWKKASDEATAQGVSKLQVGQEQKCVGVAVYSMGPDGPYGEAPATLNMTTVEWKTKVCGFTRVNAAEDKVNTLKKELLNNKIFLPYYSGGGVHSSRRSWSQSSVWSALLLVSRSRGNLMVW</sequence>
<evidence type="ECO:0000313" key="1">
    <source>
        <dbReference type="EMBL" id="KZP20275.1"/>
    </source>
</evidence>
<dbReference type="Proteomes" id="UP000076532">
    <property type="component" value="Unassembled WGS sequence"/>
</dbReference>
<protein>
    <submittedName>
        <fullName evidence="1">Uncharacterized protein</fullName>
    </submittedName>
</protein>
<gene>
    <name evidence="1" type="ORF">FIBSPDRAFT_892018</name>
</gene>
<dbReference type="EMBL" id="KV417556">
    <property type="protein sequence ID" value="KZP20275.1"/>
    <property type="molecule type" value="Genomic_DNA"/>
</dbReference>